<gene>
    <name evidence="2" type="primary">trbI</name>
    <name evidence="2" type="ORF">ISP11_21200</name>
</gene>
<keyword evidence="1" id="KW-1133">Transmembrane helix</keyword>
<reference evidence="2 3" key="1">
    <citation type="submission" date="2020-11" db="EMBL/GenBank/DDBJ databases">
        <title>Identification of Lelliottia nimipressuralis from Wound Infection by Whole Genome-Based Bacterial Identification.</title>
        <authorList>
            <person name="Navarathna D.H."/>
            <person name="Choi H."/>
            <person name="Jinadatha C."/>
            <person name="Chatterjee P."/>
            <person name="Hwang M."/>
        </authorList>
    </citation>
    <scope>NUCLEOTIDE SEQUENCE [LARGE SCALE GENOMIC DNA]</scope>
    <source>
        <strain evidence="2 3">DN2020</strain>
    </source>
</reference>
<dbReference type="AlphaFoldDB" id="A0ABD4KFU9"/>
<dbReference type="Pfam" id="PF09677">
    <property type="entry name" value="TrbI_Ftype"/>
    <property type="match status" value="1"/>
</dbReference>
<keyword evidence="1" id="KW-0472">Membrane</keyword>
<evidence type="ECO:0000313" key="2">
    <source>
        <dbReference type="EMBL" id="MBF4180382.1"/>
    </source>
</evidence>
<feature type="transmembrane region" description="Helical" evidence="1">
    <location>
        <begin position="37"/>
        <end position="58"/>
    </location>
</feature>
<proteinExistence type="predicted"/>
<accession>A0ABD4KFU9</accession>
<dbReference type="EMBL" id="JADIXP010000019">
    <property type="protein sequence ID" value="MBF4180382.1"/>
    <property type="molecule type" value="Genomic_DNA"/>
</dbReference>
<protein>
    <submittedName>
        <fullName evidence="2">Type-F conjugative transfer system protein TrbI</fullName>
    </submittedName>
</protein>
<comment type="caution">
    <text evidence="2">The sequence shown here is derived from an EMBL/GenBank/DDBJ whole genome shotgun (WGS) entry which is preliminary data.</text>
</comment>
<keyword evidence="1" id="KW-0812">Transmembrane</keyword>
<evidence type="ECO:0000256" key="1">
    <source>
        <dbReference type="SAM" id="Phobius"/>
    </source>
</evidence>
<dbReference type="Proteomes" id="UP000628560">
    <property type="component" value="Unassembled WGS sequence"/>
</dbReference>
<dbReference type="InterPro" id="IPR014115">
    <property type="entry name" value="TrbI_Ftype"/>
</dbReference>
<evidence type="ECO:0000313" key="3">
    <source>
        <dbReference type="Proteomes" id="UP000628560"/>
    </source>
</evidence>
<name>A0ABD4KFU9_9ENTR</name>
<dbReference type="NCBIfam" id="TIGR02744">
    <property type="entry name" value="TrbI_Ftype"/>
    <property type="match status" value="1"/>
</dbReference>
<organism evidence="2 3">
    <name type="scientific">Lelliottia nimipressuralis</name>
    <dbReference type="NCBI Taxonomy" id="69220"/>
    <lineage>
        <taxon>Bacteria</taxon>
        <taxon>Pseudomonadati</taxon>
        <taxon>Pseudomonadota</taxon>
        <taxon>Gammaproteobacteria</taxon>
        <taxon>Enterobacterales</taxon>
        <taxon>Enterobacteriaceae</taxon>
        <taxon>Lelliottia</taxon>
    </lineage>
</organism>
<sequence>MENNVLKTGQENEDIHAAKPPLTRRQKAKRQCLRNNLGLVVLAVTALNAAVTSAMISWRAPAIVSFDMKTTIDQFTEQATDRELKEGELELLTSRFTYSLNQALTDFQAHHSALILVKPAVVSGVPDITTEIQGDISHRMAEWP</sequence>